<feature type="region of interest" description="Disordered" evidence="1">
    <location>
        <begin position="360"/>
        <end position="421"/>
    </location>
</feature>
<proteinExistence type="predicted"/>
<comment type="caution">
    <text evidence="2">The sequence shown here is derived from an EMBL/GenBank/DDBJ whole genome shotgun (WGS) entry which is preliminary data.</text>
</comment>
<evidence type="ECO:0000313" key="3">
    <source>
        <dbReference type="Proteomes" id="UP001186944"/>
    </source>
</evidence>
<evidence type="ECO:0000313" key="2">
    <source>
        <dbReference type="EMBL" id="KAK3082827.1"/>
    </source>
</evidence>
<feature type="compositionally biased region" description="Polar residues" evidence="1">
    <location>
        <begin position="374"/>
        <end position="401"/>
    </location>
</feature>
<feature type="region of interest" description="Disordered" evidence="1">
    <location>
        <begin position="436"/>
        <end position="469"/>
    </location>
</feature>
<sequence>MSSLYKKILLASKRLKQTKPHFHGAIILPAPVLYRLMMNLERKIELYYSMLCPCRKEEAISTKPFLARPEPIARDSNLLDEIDRIAIERAEKEGPLVKSNLTFIAIYNDTRLFPNATSETVPLQLEPKILVNETITTDDDNDVVSYNNTEKEDAVLHRTISPHGILSTQMLTPTKAKLPKTTTSSLLKEEQSTVTKEETISQKTTYQQLIRDEKVATLVPNFKQKSTFQPPTTAQTSMSHETQPYQKHTTISLETREHQVTTRLEQNKTNKKVQSQQIMYTTEPKINTSKMSDGSDDANDTVSDKNAINKDIILNRALSSNGTASTPRQAQDQQITTTQLLIKEQITSFNEEKILQKTTNKSSLNDDMEGSLLPKTTFQPPNITQSIFGQEVDSYQATTKQPSKETTGHREGTSSIQQNTTLTSLQREATVKIPHRDELTTRQTSLQHETTVKQPHRDELTNQTDVFAA</sequence>
<dbReference type="Proteomes" id="UP001186944">
    <property type="component" value="Unassembled WGS sequence"/>
</dbReference>
<dbReference type="AlphaFoldDB" id="A0AA88XKQ2"/>
<feature type="region of interest" description="Disordered" evidence="1">
    <location>
        <begin position="225"/>
        <end position="246"/>
    </location>
</feature>
<organism evidence="2 3">
    <name type="scientific">Pinctada imbricata</name>
    <name type="common">Atlantic pearl-oyster</name>
    <name type="synonym">Pinctada martensii</name>
    <dbReference type="NCBI Taxonomy" id="66713"/>
    <lineage>
        <taxon>Eukaryota</taxon>
        <taxon>Metazoa</taxon>
        <taxon>Spiralia</taxon>
        <taxon>Lophotrochozoa</taxon>
        <taxon>Mollusca</taxon>
        <taxon>Bivalvia</taxon>
        <taxon>Autobranchia</taxon>
        <taxon>Pteriomorphia</taxon>
        <taxon>Pterioida</taxon>
        <taxon>Pterioidea</taxon>
        <taxon>Pteriidae</taxon>
        <taxon>Pinctada</taxon>
    </lineage>
</organism>
<gene>
    <name evidence="2" type="ORF">FSP39_006517</name>
</gene>
<keyword evidence="3" id="KW-1185">Reference proteome</keyword>
<reference evidence="2" key="1">
    <citation type="submission" date="2019-08" db="EMBL/GenBank/DDBJ databases">
        <title>The improved chromosome-level genome for the pearl oyster Pinctada fucata martensii using PacBio sequencing and Hi-C.</title>
        <authorList>
            <person name="Zheng Z."/>
        </authorList>
    </citation>
    <scope>NUCLEOTIDE SEQUENCE</scope>
    <source>
        <strain evidence="2">ZZ-2019</strain>
        <tissue evidence="2">Adductor muscle</tissue>
    </source>
</reference>
<feature type="compositionally biased region" description="Polar residues" evidence="1">
    <location>
        <begin position="441"/>
        <end position="453"/>
    </location>
</feature>
<feature type="compositionally biased region" description="Basic and acidic residues" evidence="1">
    <location>
        <begin position="402"/>
        <end position="412"/>
    </location>
</feature>
<dbReference type="EMBL" id="VSWD01000014">
    <property type="protein sequence ID" value="KAK3082827.1"/>
    <property type="molecule type" value="Genomic_DNA"/>
</dbReference>
<accession>A0AA88XKQ2</accession>
<protein>
    <submittedName>
        <fullName evidence="2">Uncharacterized protein</fullName>
    </submittedName>
</protein>
<evidence type="ECO:0000256" key="1">
    <source>
        <dbReference type="SAM" id="MobiDB-lite"/>
    </source>
</evidence>
<name>A0AA88XKQ2_PINIB</name>